<evidence type="ECO:0000313" key="2">
    <source>
        <dbReference type="EMBL" id="GGC45311.1"/>
    </source>
</evidence>
<dbReference type="InterPro" id="IPR025665">
    <property type="entry name" value="Beta-barrel_OMP_2"/>
</dbReference>
<feature type="domain" description="Outer membrane protein beta-barrel" evidence="1">
    <location>
        <begin position="37"/>
        <end position="223"/>
    </location>
</feature>
<sequence length="275" mass="31586">MYNLRISKKKIDDILKVVALSLLITFLSVFNSQLLNAQILIGPKAGARFSWLKYEDFAKDEYKKKPVFGYSAGITTAFKVKKRFLLQLDIMYAQSGKKIEGITDPSLENHAKYHYLNTPIVYKLDFKETLGNRSFKWYVGAGPNVNFWLGGKGTLESVELREENIERLDYKIIFDSIPASPEYGGLYIKEPNKIQVGLIVSTGLVLEPSPGQSLMIDFRYEWGHSYMAREEGRFANVIAYEDNVRARTHALQISVCYVFDIINRGKKVKKMYYEN</sequence>
<protein>
    <recommendedName>
        <fullName evidence="1">Outer membrane protein beta-barrel domain-containing protein</fullName>
    </recommendedName>
</protein>
<gene>
    <name evidence="2" type="ORF">GCM10011506_33630</name>
</gene>
<accession>A0ABQ1MUT7</accession>
<proteinExistence type="predicted"/>
<dbReference type="Proteomes" id="UP000636010">
    <property type="component" value="Unassembled WGS sequence"/>
</dbReference>
<dbReference type="EMBL" id="BMEC01000011">
    <property type="protein sequence ID" value="GGC45311.1"/>
    <property type="molecule type" value="Genomic_DNA"/>
</dbReference>
<organism evidence="2 3">
    <name type="scientific">Marivirga lumbricoides</name>
    <dbReference type="NCBI Taxonomy" id="1046115"/>
    <lineage>
        <taxon>Bacteria</taxon>
        <taxon>Pseudomonadati</taxon>
        <taxon>Bacteroidota</taxon>
        <taxon>Cytophagia</taxon>
        <taxon>Cytophagales</taxon>
        <taxon>Marivirgaceae</taxon>
        <taxon>Marivirga</taxon>
    </lineage>
</organism>
<evidence type="ECO:0000259" key="1">
    <source>
        <dbReference type="Pfam" id="PF13568"/>
    </source>
</evidence>
<reference evidence="3" key="1">
    <citation type="journal article" date="2019" name="Int. J. Syst. Evol. Microbiol.">
        <title>The Global Catalogue of Microorganisms (GCM) 10K type strain sequencing project: providing services to taxonomists for standard genome sequencing and annotation.</title>
        <authorList>
            <consortium name="The Broad Institute Genomics Platform"/>
            <consortium name="The Broad Institute Genome Sequencing Center for Infectious Disease"/>
            <person name="Wu L."/>
            <person name="Ma J."/>
        </authorList>
    </citation>
    <scope>NUCLEOTIDE SEQUENCE [LARGE SCALE GENOMIC DNA]</scope>
    <source>
        <strain evidence="3">CGMCC 1.10832</strain>
    </source>
</reference>
<dbReference type="Pfam" id="PF13568">
    <property type="entry name" value="OMP_b-brl_2"/>
    <property type="match status" value="1"/>
</dbReference>
<keyword evidence="3" id="KW-1185">Reference proteome</keyword>
<evidence type="ECO:0000313" key="3">
    <source>
        <dbReference type="Proteomes" id="UP000636010"/>
    </source>
</evidence>
<comment type="caution">
    <text evidence="2">The sequence shown here is derived from an EMBL/GenBank/DDBJ whole genome shotgun (WGS) entry which is preliminary data.</text>
</comment>
<name>A0ABQ1MUT7_9BACT</name>
<dbReference type="RefSeq" id="WP_188465691.1">
    <property type="nucleotide sequence ID" value="NZ_BAABHU010000011.1"/>
</dbReference>